<keyword evidence="3" id="KW-1185">Reference proteome</keyword>
<reference evidence="3" key="1">
    <citation type="submission" date="2017-01" db="EMBL/GenBank/DDBJ databases">
        <authorList>
            <person name="Wang Y."/>
            <person name="White M."/>
            <person name="Kvist S."/>
            <person name="Moncalvo J.-M."/>
        </authorList>
    </citation>
    <scope>NUCLEOTIDE SEQUENCE [LARGE SCALE GENOMIC DNA]</scope>
    <source>
        <strain evidence="3">COL-18-3</strain>
    </source>
</reference>
<feature type="region of interest" description="Disordered" evidence="1">
    <location>
        <begin position="93"/>
        <end position="124"/>
    </location>
</feature>
<accession>A0A1R1PU73</accession>
<organism evidence="2 3">
    <name type="scientific">Zancudomyces culisetae</name>
    <name type="common">Gut fungus</name>
    <name type="synonym">Smittium culisetae</name>
    <dbReference type="NCBI Taxonomy" id="1213189"/>
    <lineage>
        <taxon>Eukaryota</taxon>
        <taxon>Fungi</taxon>
        <taxon>Fungi incertae sedis</taxon>
        <taxon>Zoopagomycota</taxon>
        <taxon>Kickxellomycotina</taxon>
        <taxon>Harpellomycetes</taxon>
        <taxon>Harpellales</taxon>
        <taxon>Legeriomycetaceae</taxon>
        <taxon>Zancudomyces</taxon>
    </lineage>
</organism>
<evidence type="ECO:0000313" key="2">
    <source>
        <dbReference type="EMBL" id="OMH84508.1"/>
    </source>
</evidence>
<name>A0A1R1PU73_ZANCU</name>
<dbReference type="EMBL" id="LSSK01000185">
    <property type="protein sequence ID" value="OMH84508.1"/>
    <property type="molecule type" value="Genomic_DNA"/>
</dbReference>
<gene>
    <name evidence="2" type="ORF">AX774_g1967</name>
</gene>
<protein>
    <submittedName>
        <fullName evidence="2">Uncharacterized protein</fullName>
    </submittedName>
</protein>
<evidence type="ECO:0000256" key="1">
    <source>
        <dbReference type="SAM" id="MobiDB-lite"/>
    </source>
</evidence>
<sequence>MGVALRREFPVVLKLKSNAGVVVQYSRREYGNTASEKGIDRINGSDPEPKEIKDEAFYIITVLNKCKSKSKKRSSDKHDFTCSSSLGIKLNEEDSGKCDRNNVRGMKRQSGTGGTPLAWKAVRR</sequence>
<evidence type="ECO:0000313" key="3">
    <source>
        <dbReference type="Proteomes" id="UP000188320"/>
    </source>
</evidence>
<dbReference type="AlphaFoldDB" id="A0A1R1PU73"/>
<dbReference type="Proteomes" id="UP000188320">
    <property type="component" value="Unassembled WGS sequence"/>
</dbReference>
<feature type="compositionally biased region" description="Basic and acidic residues" evidence="1">
    <location>
        <begin position="93"/>
        <end position="102"/>
    </location>
</feature>
<comment type="caution">
    <text evidence="2">The sequence shown here is derived from an EMBL/GenBank/DDBJ whole genome shotgun (WGS) entry which is preliminary data.</text>
</comment>
<proteinExistence type="predicted"/>